<dbReference type="CDD" id="cd00780">
    <property type="entry name" value="NTF2"/>
    <property type="match status" value="1"/>
</dbReference>
<dbReference type="InterPro" id="IPR018222">
    <property type="entry name" value="Nuclear_transport_factor_2_euk"/>
</dbReference>
<evidence type="ECO:0000256" key="1">
    <source>
        <dbReference type="ARBA" id="ARBA00022448"/>
    </source>
</evidence>
<evidence type="ECO:0000256" key="4">
    <source>
        <dbReference type="ARBA" id="ARBA00070836"/>
    </source>
</evidence>
<protein>
    <recommendedName>
        <fullName evidence="4 5">NTF2-related export protein</fullName>
    </recommendedName>
</protein>
<proteinExistence type="predicted"/>
<dbReference type="FunFam" id="3.10.450.50:FF:000006">
    <property type="entry name" value="NTF2-related export protein 2 isoform 1"/>
    <property type="match status" value="1"/>
</dbReference>
<dbReference type="Gene3D" id="3.10.450.50">
    <property type="match status" value="1"/>
</dbReference>
<evidence type="ECO:0000256" key="2">
    <source>
        <dbReference type="ARBA" id="ARBA00022927"/>
    </source>
</evidence>
<dbReference type="EMBL" id="GIIL01002889">
    <property type="protein sequence ID" value="NOV46615.1"/>
    <property type="molecule type" value="Transcribed_RNA"/>
</dbReference>
<keyword evidence="1 5" id="KW-0813">Transport</keyword>
<reference evidence="7" key="1">
    <citation type="submission" date="2020-03" db="EMBL/GenBank/DDBJ databases">
        <title>Transcriptomic Profiling of the Digestive Tract of the Rat Flea, Xenopsylla cheopis, Following Blood Feeding and Infection with Yersinia pestis.</title>
        <authorList>
            <person name="Bland D.M."/>
            <person name="Martens C.A."/>
            <person name="Virtaneva K."/>
            <person name="Kanakabandi K."/>
            <person name="Long D."/>
            <person name="Rosenke R."/>
            <person name="Saturday G.A."/>
            <person name="Hoyt F.H."/>
            <person name="Bruno D.P."/>
            <person name="Ribeiro J.M.C."/>
            <person name="Hinnebusch J."/>
        </authorList>
    </citation>
    <scope>NUCLEOTIDE SEQUENCE</scope>
</reference>
<keyword evidence="2 5" id="KW-0653">Protein transport</keyword>
<dbReference type="PROSITE" id="PS50177">
    <property type="entry name" value="NTF2_DOMAIN"/>
    <property type="match status" value="1"/>
</dbReference>
<dbReference type="GO" id="GO:0015031">
    <property type="term" value="P:protein transport"/>
    <property type="evidence" value="ECO:0007669"/>
    <property type="project" value="UniProtKB-KW"/>
</dbReference>
<evidence type="ECO:0000313" key="7">
    <source>
        <dbReference type="EMBL" id="NOV46615.1"/>
    </source>
</evidence>
<comment type="subcellular location">
    <subcellularLocation>
        <location evidence="5">Cytoplasm</location>
    </subcellularLocation>
    <subcellularLocation>
        <location evidence="5">Nucleus</location>
    </subcellularLocation>
</comment>
<dbReference type="SUPFAM" id="SSF54427">
    <property type="entry name" value="NTF2-like"/>
    <property type="match status" value="1"/>
</dbReference>
<dbReference type="InterPro" id="IPR032710">
    <property type="entry name" value="NTF2-like_dom_sf"/>
</dbReference>
<dbReference type="Pfam" id="PF02136">
    <property type="entry name" value="NTF2"/>
    <property type="match status" value="1"/>
</dbReference>
<dbReference type="AlphaFoldDB" id="A0A6M2DJX4"/>
<dbReference type="PANTHER" id="PTHR12612">
    <property type="entry name" value="NUCLEAR TRANSPORT FACTOR 2"/>
    <property type="match status" value="1"/>
</dbReference>
<sequence length="134" mass="15195">MDLKTHIHTACRTAEEFTKLYYESLDKRRHLMSKLYLDSGVLVWNGNGSSGKDAIQKYFLDLPPSEHTLLTLDAQPVLEDTGSSQITILILSSGTVKFNAQSTDITQRSFQQHFLITSQGDKWKIASDCVRHQH</sequence>
<keyword evidence="3 5" id="KW-0539">Nucleus</keyword>
<dbReference type="GO" id="GO:0005634">
    <property type="term" value="C:nucleus"/>
    <property type="evidence" value="ECO:0007669"/>
    <property type="project" value="UniProtKB-SubCell"/>
</dbReference>
<dbReference type="GO" id="GO:0051028">
    <property type="term" value="P:mRNA transport"/>
    <property type="evidence" value="ECO:0007669"/>
    <property type="project" value="UniProtKB-UniRule"/>
</dbReference>
<accession>A0A6M2DJX4</accession>
<dbReference type="InterPro" id="IPR002075">
    <property type="entry name" value="NTF2_dom"/>
</dbReference>
<feature type="domain" description="NTF2" evidence="6">
    <location>
        <begin position="13"/>
        <end position="132"/>
    </location>
</feature>
<dbReference type="InterPro" id="IPR045875">
    <property type="entry name" value="NTF2"/>
</dbReference>
<keyword evidence="5" id="KW-0963">Cytoplasm</keyword>
<organism evidence="7">
    <name type="scientific">Xenopsylla cheopis</name>
    <name type="common">Oriental rat flea</name>
    <name type="synonym">Pulex cheopis</name>
    <dbReference type="NCBI Taxonomy" id="163159"/>
    <lineage>
        <taxon>Eukaryota</taxon>
        <taxon>Metazoa</taxon>
        <taxon>Ecdysozoa</taxon>
        <taxon>Arthropoda</taxon>
        <taxon>Hexapoda</taxon>
        <taxon>Insecta</taxon>
        <taxon>Pterygota</taxon>
        <taxon>Neoptera</taxon>
        <taxon>Endopterygota</taxon>
        <taxon>Siphonaptera</taxon>
        <taxon>Pulicidae</taxon>
        <taxon>Xenopsyllinae</taxon>
        <taxon>Xenopsylla</taxon>
    </lineage>
</organism>
<dbReference type="GO" id="GO:0006913">
    <property type="term" value="P:nucleocytoplasmic transport"/>
    <property type="evidence" value="ECO:0007669"/>
    <property type="project" value="UniProtKB-UniRule"/>
</dbReference>
<dbReference type="GO" id="GO:0005737">
    <property type="term" value="C:cytoplasm"/>
    <property type="evidence" value="ECO:0007669"/>
    <property type="project" value="UniProtKB-SubCell"/>
</dbReference>
<comment type="function">
    <text evidence="5">Has a role in nuclear-cytoplasmic transport of proteins and mRNAs.</text>
</comment>
<evidence type="ECO:0000256" key="5">
    <source>
        <dbReference type="RuleBase" id="RU369002"/>
    </source>
</evidence>
<name>A0A6M2DJX4_XENCH</name>
<evidence type="ECO:0000256" key="3">
    <source>
        <dbReference type="ARBA" id="ARBA00023242"/>
    </source>
</evidence>
<evidence type="ECO:0000259" key="6">
    <source>
        <dbReference type="PROSITE" id="PS50177"/>
    </source>
</evidence>